<reference evidence="1" key="1">
    <citation type="journal article" date="2022" name="Int. J. Mol. Sci.">
        <title>Draft Genome of Tanacetum Coccineum: Genomic Comparison of Closely Related Tanacetum-Family Plants.</title>
        <authorList>
            <person name="Yamashiro T."/>
            <person name="Shiraishi A."/>
            <person name="Nakayama K."/>
            <person name="Satake H."/>
        </authorList>
    </citation>
    <scope>NUCLEOTIDE SEQUENCE</scope>
</reference>
<protein>
    <submittedName>
        <fullName evidence="1">Uncharacterized protein</fullName>
    </submittedName>
</protein>
<keyword evidence="2" id="KW-1185">Reference proteome</keyword>
<organism evidence="1 2">
    <name type="scientific">Tanacetum coccineum</name>
    <dbReference type="NCBI Taxonomy" id="301880"/>
    <lineage>
        <taxon>Eukaryota</taxon>
        <taxon>Viridiplantae</taxon>
        <taxon>Streptophyta</taxon>
        <taxon>Embryophyta</taxon>
        <taxon>Tracheophyta</taxon>
        <taxon>Spermatophyta</taxon>
        <taxon>Magnoliopsida</taxon>
        <taxon>eudicotyledons</taxon>
        <taxon>Gunneridae</taxon>
        <taxon>Pentapetalae</taxon>
        <taxon>asterids</taxon>
        <taxon>campanulids</taxon>
        <taxon>Asterales</taxon>
        <taxon>Asteraceae</taxon>
        <taxon>Asteroideae</taxon>
        <taxon>Anthemideae</taxon>
        <taxon>Anthemidinae</taxon>
        <taxon>Tanacetum</taxon>
    </lineage>
</organism>
<dbReference type="EMBL" id="BQNB010018946">
    <property type="protein sequence ID" value="GJT79956.1"/>
    <property type="molecule type" value="Genomic_DNA"/>
</dbReference>
<accession>A0ABQ5GWD0</accession>
<evidence type="ECO:0000313" key="1">
    <source>
        <dbReference type="EMBL" id="GJT79956.1"/>
    </source>
</evidence>
<evidence type="ECO:0000313" key="2">
    <source>
        <dbReference type="Proteomes" id="UP001151760"/>
    </source>
</evidence>
<comment type="caution">
    <text evidence="1">The sequence shown here is derived from an EMBL/GenBank/DDBJ whole genome shotgun (WGS) entry which is preliminary data.</text>
</comment>
<name>A0ABQ5GWD0_9ASTR</name>
<sequence>MESRLSVESHGWLIVTLKTSYHGLVIRCRNLLALKIPLMDRVSFLTGDQYISIVSLTPSQTILKSFRNSDKYYHDPEECEYAGPKVTTSHEGNIPQNKDNKRFQVDGDLKKAKRSLKFPMGTKITT</sequence>
<reference evidence="1" key="2">
    <citation type="submission" date="2022-01" db="EMBL/GenBank/DDBJ databases">
        <authorList>
            <person name="Yamashiro T."/>
            <person name="Shiraishi A."/>
            <person name="Satake H."/>
            <person name="Nakayama K."/>
        </authorList>
    </citation>
    <scope>NUCLEOTIDE SEQUENCE</scope>
</reference>
<gene>
    <name evidence="1" type="ORF">Tco_1054298</name>
</gene>
<proteinExistence type="predicted"/>
<dbReference type="Proteomes" id="UP001151760">
    <property type="component" value="Unassembled WGS sequence"/>
</dbReference>